<proteinExistence type="predicted"/>
<reference evidence="1 2" key="1">
    <citation type="submission" date="2019-05" db="EMBL/GenBank/DDBJ databases">
        <title>We sequenced the genome of Paenibacillus hemerocallicola KCTC 33185 for further insight into its adaptation and study the phylogeny of Paenibacillus.</title>
        <authorList>
            <person name="Narsing Rao M.P."/>
        </authorList>
    </citation>
    <scope>NUCLEOTIDE SEQUENCE [LARGE SCALE GENOMIC DNA]</scope>
    <source>
        <strain evidence="1 2">KCTC 33185</strain>
    </source>
</reference>
<evidence type="ECO:0000313" key="2">
    <source>
        <dbReference type="Proteomes" id="UP000307943"/>
    </source>
</evidence>
<accession>A0A5C4T1E7</accession>
<dbReference type="AlphaFoldDB" id="A0A5C4T1E7"/>
<gene>
    <name evidence="1" type="ORF">FE784_33000</name>
</gene>
<dbReference type="Proteomes" id="UP000307943">
    <property type="component" value="Unassembled WGS sequence"/>
</dbReference>
<organism evidence="1 2">
    <name type="scientific">Paenibacillus hemerocallicola</name>
    <dbReference type="NCBI Taxonomy" id="1172614"/>
    <lineage>
        <taxon>Bacteria</taxon>
        <taxon>Bacillati</taxon>
        <taxon>Bacillota</taxon>
        <taxon>Bacilli</taxon>
        <taxon>Bacillales</taxon>
        <taxon>Paenibacillaceae</taxon>
        <taxon>Paenibacillus</taxon>
    </lineage>
</organism>
<dbReference type="RefSeq" id="WP_139606514.1">
    <property type="nucleotide sequence ID" value="NZ_VDCQ01000068.1"/>
</dbReference>
<evidence type="ECO:0000313" key="1">
    <source>
        <dbReference type="EMBL" id="TNJ61969.1"/>
    </source>
</evidence>
<keyword evidence="2" id="KW-1185">Reference proteome</keyword>
<dbReference type="EMBL" id="VDCQ01000068">
    <property type="protein sequence ID" value="TNJ61969.1"/>
    <property type="molecule type" value="Genomic_DNA"/>
</dbReference>
<sequence length="97" mass="11369">MEASINSREETTAFDPFYLEIKHADDLPQWLKLRHDIRAKLDKLMANKHRSLPADFDAGLRAINERIAAYNNHVPNAYLRKPSLSSDNWLDEYEAWQ</sequence>
<evidence type="ECO:0008006" key="3">
    <source>
        <dbReference type="Google" id="ProtNLM"/>
    </source>
</evidence>
<protein>
    <recommendedName>
        <fullName evidence="3">DUF1992 domain-containing protein</fullName>
    </recommendedName>
</protein>
<name>A0A5C4T1E7_9BACL</name>
<dbReference type="OrthoDB" id="2623359at2"/>
<comment type="caution">
    <text evidence="1">The sequence shown here is derived from an EMBL/GenBank/DDBJ whole genome shotgun (WGS) entry which is preliminary data.</text>
</comment>